<dbReference type="HOGENOM" id="CLU_138740_0_0_1"/>
<evidence type="ECO:0000313" key="1">
    <source>
        <dbReference type="EMBL" id="ELA46528.1"/>
    </source>
</evidence>
<sequence>MLCNNMIYLVAMKIESCPRRLCKHSRLCQAIHSREVRVARMKISKKKIEKHLNKRIPISFLQERNIYKNECSDFKRFHRIVEKILKYRKNHYGTMVCDGFSSKLMPAAVKLHFFLRRRLLETILNK</sequence>
<gene>
    <name evidence="1" type="ORF">VCUG_01961</name>
</gene>
<proteinExistence type="predicted"/>
<dbReference type="Proteomes" id="UP000011081">
    <property type="component" value="Unassembled WGS sequence"/>
</dbReference>
<dbReference type="OMA" id="QERNIYK"/>
<dbReference type="OrthoDB" id="10354309at2759"/>
<dbReference type="VEuPathDB" id="MicrosporidiaDB:VCUG_01961"/>
<dbReference type="AlphaFoldDB" id="L2GTA6"/>
<reference evidence="2" key="1">
    <citation type="submission" date="2011-03" db="EMBL/GenBank/DDBJ databases">
        <title>The genome sequence of Vavraia culicis strain floridensis.</title>
        <authorList>
            <consortium name="The Broad Institute Genome Sequencing Platform"/>
            <person name="Cuomo C."/>
            <person name="Becnel J."/>
            <person name="Sanscrainte N."/>
            <person name="Young S.K."/>
            <person name="Zeng Q."/>
            <person name="Gargeya S."/>
            <person name="Fitzgerald M."/>
            <person name="Haas B."/>
            <person name="Abouelleil A."/>
            <person name="Alvarado L."/>
            <person name="Arachchi H.M."/>
            <person name="Berlin A."/>
            <person name="Chapman S.B."/>
            <person name="Gearin G."/>
            <person name="Goldberg J."/>
            <person name="Griggs A."/>
            <person name="Gujja S."/>
            <person name="Hansen M."/>
            <person name="Heiman D."/>
            <person name="Howarth C."/>
            <person name="Larimer J."/>
            <person name="Lui A."/>
            <person name="MacDonald P.J.P."/>
            <person name="McCowen C."/>
            <person name="Montmayeur A."/>
            <person name="Murphy C."/>
            <person name="Neiman D."/>
            <person name="Pearson M."/>
            <person name="Priest M."/>
            <person name="Roberts A."/>
            <person name="Saif S."/>
            <person name="Shea T."/>
            <person name="Sisk P."/>
            <person name="Stolte C."/>
            <person name="Sykes S."/>
            <person name="Wortman J."/>
            <person name="Nusbaum C."/>
            <person name="Birren B."/>
        </authorList>
    </citation>
    <scope>NUCLEOTIDE SEQUENCE [LARGE SCALE GENOMIC DNA]</scope>
    <source>
        <strain evidence="2">floridensis</strain>
    </source>
</reference>
<dbReference type="EMBL" id="GL877441">
    <property type="protein sequence ID" value="ELA46528.1"/>
    <property type="molecule type" value="Genomic_DNA"/>
</dbReference>
<keyword evidence="2" id="KW-1185">Reference proteome</keyword>
<dbReference type="RefSeq" id="XP_008074976.1">
    <property type="nucleotide sequence ID" value="XM_008076785.1"/>
</dbReference>
<name>L2GTA6_VAVCU</name>
<dbReference type="InParanoid" id="L2GTA6"/>
<dbReference type="GeneID" id="19879830"/>
<evidence type="ECO:0000313" key="2">
    <source>
        <dbReference type="Proteomes" id="UP000011081"/>
    </source>
</evidence>
<protein>
    <submittedName>
        <fullName evidence="1">Uncharacterized protein</fullName>
    </submittedName>
</protein>
<accession>L2GTA6</accession>
<organism evidence="1 2">
    <name type="scientific">Vavraia culicis (isolate floridensis)</name>
    <name type="common">Microsporidian parasite</name>
    <dbReference type="NCBI Taxonomy" id="948595"/>
    <lineage>
        <taxon>Eukaryota</taxon>
        <taxon>Fungi</taxon>
        <taxon>Fungi incertae sedis</taxon>
        <taxon>Microsporidia</taxon>
        <taxon>Pleistophoridae</taxon>
        <taxon>Vavraia</taxon>
    </lineage>
</organism>